<dbReference type="PANTHER" id="PTHR11851">
    <property type="entry name" value="METALLOPROTEASE"/>
    <property type="match status" value="1"/>
</dbReference>
<dbReference type="PANTHER" id="PTHR11851:SF224">
    <property type="entry name" value="PROCESSING PROTEASE"/>
    <property type="match status" value="1"/>
</dbReference>
<keyword evidence="4" id="KW-1185">Reference proteome</keyword>
<evidence type="ECO:0000259" key="1">
    <source>
        <dbReference type="Pfam" id="PF00675"/>
    </source>
</evidence>
<dbReference type="GO" id="GO:0046872">
    <property type="term" value="F:metal ion binding"/>
    <property type="evidence" value="ECO:0007669"/>
    <property type="project" value="InterPro"/>
</dbReference>
<evidence type="ECO:0000313" key="3">
    <source>
        <dbReference type="EMBL" id="SFO39778.1"/>
    </source>
</evidence>
<dbReference type="InterPro" id="IPR007863">
    <property type="entry name" value="Peptidase_M16_C"/>
</dbReference>
<dbReference type="InterPro" id="IPR011765">
    <property type="entry name" value="Pept_M16_N"/>
</dbReference>
<dbReference type="InterPro" id="IPR050361">
    <property type="entry name" value="MPP/UQCRC_Complex"/>
</dbReference>
<proteinExistence type="predicted"/>
<sequence length="457" mass="46860">MSAPVLDLALVPPLGEPRPQPVPEVATTTLPSGMTVLVVPRPGVPLVELRLRVPFAATTPRGAAQHTARASVLSGAVLLGTAQRDATGLAEALQGHGAELSVAADPDRLLFSTTLLAEGLAPVLGVLAEVLTAAAYPADRVEAERDRVAERIAIARSQPGVIARSALAARRYGTHPYAAQLPSPELVGKVGAGALRKLHRERVLPAGSTLVLVGDLDAAAATDTVAAALGEWTGEGAAAGAPPAPVLAPGHLEVVDRPGAVQSNIRLGGPAPGRTDPDLPAMRLASMVFGGYFSSRLVENIRERRGYSYSPRSAVDHLAAASSFLVEADVATEVTGPAFLETWAELGRMALAPVGEAELDAARRYVLGSMALSTSTHAGLASTLSALAGSGLSVEWLAEHQRALAQVTVEQVQEVARRHLAPAALTGVVVGDAERVTDALRALGPVDVTASAAADPA</sequence>
<gene>
    <name evidence="3" type="ORF">SAMN05660359_03171</name>
</gene>
<dbReference type="AlphaFoldDB" id="A0A1I5GUT9"/>
<dbReference type="EMBL" id="FOWE01000007">
    <property type="protein sequence ID" value="SFO39778.1"/>
    <property type="molecule type" value="Genomic_DNA"/>
</dbReference>
<reference evidence="4" key="1">
    <citation type="submission" date="2016-10" db="EMBL/GenBank/DDBJ databases">
        <authorList>
            <person name="Varghese N."/>
            <person name="Submissions S."/>
        </authorList>
    </citation>
    <scope>NUCLEOTIDE SEQUENCE [LARGE SCALE GENOMIC DNA]</scope>
    <source>
        <strain evidence="4">DSM 43161</strain>
    </source>
</reference>
<protein>
    <submittedName>
        <fullName evidence="3">Predicted Zn-dependent peptidase</fullName>
    </submittedName>
</protein>
<dbReference type="Pfam" id="PF05193">
    <property type="entry name" value="Peptidase_M16_C"/>
    <property type="match status" value="1"/>
</dbReference>
<evidence type="ECO:0000259" key="2">
    <source>
        <dbReference type="Pfam" id="PF05193"/>
    </source>
</evidence>
<dbReference type="Pfam" id="PF00675">
    <property type="entry name" value="Peptidase_M16"/>
    <property type="match status" value="1"/>
</dbReference>
<dbReference type="Proteomes" id="UP000183642">
    <property type="component" value="Unassembled WGS sequence"/>
</dbReference>
<evidence type="ECO:0000313" key="4">
    <source>
        <dbReference type="Proteomes" id="UP000183642"/>
    </source>
</evidence>
<feature type="domain" description="Peptidase M16 C-terminal" evidence="2">
    <location>
        <begin position="192"/>
        <end position="364"/>
    </location>
</feature>
<name>A0A1I5GUT9_9ACTN</name>
<dbReference type="Gene3D" id="3.30.830.10">
    <property type="entry name" value="Metalloenzyme, LuxS/M16 peptidase-like"/>
    <property type="match status" value="2"/>
</dbReference>
<feature type="domain" description="Peptidase M16 N-terminal" evidence="1">
    <location>
        <begin position="77"/>
        <end position="184"/>
    </location>
</feature>
<dbReference type="RefSeq" id="WP_075014476.1">
    <property type="nucleotide sequence ID" value="NZ_FOWE01000007.1"/>
</dbReference>
<accession>A0A1I5GUT9</accession>
<organism evidence="3 4">
    <name type="scientific">Geodermatophilus obscurus</name>
    <dbReference type="NCBI Taxonomy" id="1861"/>
    <lineage>
        <taxon>Bacteria</taxon>
        <taxon>Bacillati</taxon>
        <taxon>Actinomycetota</taxon>
        <taxon>Actinomycetes</taxon>
        <taxon>Geodermatophilales</taxon>
        <taxon>Geodermatophilaceae</taxon>
        <taxon>Geodermatophilus</taxon>
    </lineage>
</organism>
<dbReference type="OrthoDB" id="9811314at2"/>
<dbReference type="InterPro" id="IPR011249">
    <property type="entry name" value="Metalloenz_LuxS/M16"/>
</dbReference>
<dbReference type="SUPFAM" id="SSF63411">
    <property type="entry name" value="LuxS/MPP-like metallohydrolase"/>
    <property type="match status" value="2"/>
</dbReference>